<comment type="function">
    <text evidence="5">One of the primary rRNA binding proteins, it binds directly to 16S rRNA central domain where it helps coordinate assembly of the platform of the 30S subunit.</text>
</comment>
<accession>A0A1G2DY12</accession>
<dbReference type="PANTHER" id="PTHR11758">
    <property type="entry name" value="40S RIBOSOMAL PROTEIN S15A"/>
    <property type="match status" value="1"/>
</dbReference>
<dbReference type="GO" id="GO:0003735">
    <property type="term" value="F:structural constituent of ribosome"/>
    <property type="evidence" value="ECO:0007669"/>
    <property type="project" value="InterPro"/>
</dbReference>
<dbReference type="InterPro" id="IPR000630">
    <property type="entry name" value="Ribosomal_uS8"/>
</dbReference>
<comment type="similarity">
    <text evidence="1 5 6">Belongs to the universal ribosomal protein uS8 family.</text>
</comment>
<sequence>MTDPVADMLNTIKNAQAVNHPTVEVVFSNLKYEIAKLLEKQGFISGIEKKGKKNRKTMEITLKYEDKIPAISGLKKVSKPGQRIYVNSTRIKRVKDGHGMAVISTSKGLMTDKEARKQKRGGEILCEIW</sequence>
<dbReference type="InterPro" id="IPR047863">
    <property type="entry name" value="Ribosomal_uS8_CS"/>
</dbReference>
<dbReference type="Pfam" id="PF00410">
    <property type="entry name" value="Ribosomal_S8"/>
    <property type="match status" value="1"/>
</dbReference>
<comment type="subunit">
    <text evidence="5">Part of the 30S ribosomal subunit. Contacts proteins S5 and S12.</text>
</comment>
<protein>
    <recommendedName>
        <fullName evidence="4 5">Small ribosomal subunit protein uS8</fullName>
    </recommendedName>
</protein>
<dbReference type="GO" id="GO:0006412">
    <property type="term" value="P:translation"/>
    <property type="evidence" value="ECO:0007669"/>
    <property type="project" value="UniProtKB-UniRule"/>
</dbReference>
<name>A0A1G2DY12_9BACT</name>
<keyword evidence="5" id="KW-0694">RNA-binding</keyword>
<reference evidence="7 8" key="1">
    <citation type="journal article" date="2016" name="Nat. Commun.">
        <title>Thousands of microbial genomes shed light on interconnected biogeochemical processes in an aquifer system.</title>
        <authorList>
            <person name="Anantharaman K."/>
            <person name="Brown C.T."/>
            <person name="Hug L.A."/>
            <person name="Sharon I."/>
            <person name="Castelle C.J."/>
            <person name="Probst A.J."/>
            <person name="Thomas B.C."/>
            <person name="Singh A."/>
            <person name="Wilkins M.J."/>
            <person name="Karaoz U."/>
            <person name="Brodie E.L."/>
            <person name="Williams K.H."/>
            <person name="Hubbard S.S."/>
            <person name="Banfield J.F."/>
        </authorList>
    </citation>
    <scope>NUCLEOTIDE SEQUENCE [LARGE SCALE GENOMIC DNA]</scope>
</reference>
<dbReference type="Gene3D" id="3.30.1370.30">
    <property type="match status" value="1"/>
</dbReference>
<evidence type="ECO:0000256" key="5">
    <source>
        <dbReference type="HAMAP-Rule" id="MF_01302"/>
    </source>
</evidence>
<proteinExistence type="inferred from homology"/>
<dbReference type="FunFam" id="3.30.1490.10:FF:000001">
    <property type="entry name" value="30S ribosomal protein S8"/>
    <property type="match status" value="1"/>
</dbReference>
<dbReference type="GO" id="GO:0005737">
    <property type="term" value="C:cytoplasm"/>
    <property type="evidence" value="ECO:0007669"/>
    <property type="project" value="UniProtKB-ARBA"/>
</dbReference>
<organism evidence="7 8">
    <name type="scientific">Candidatus Nealsonbacteria bacterium RBG_13_38_11</name>
    <dbReference type="NCBI Taxonomy" id="1801662"/>
    <lineage>
        <taxon>Bacteria</taxon>
        <taxon>Candidatus Nealsoniibacteriota</taxon>
    </lineage>
</organism>
<evidence type="ECO:0000256" key="4">
    <source>
        <dbReference type="ARBA" id="ARBA00035258"/>
    </source>
</evidence>
<keyword evidence="2 5" id="KW-0689">Ribosomal protein</keyword>
<dbReference type="AlphaFoldDB" id="A0A1G2DY12"/>
<dbReference type="GO" id="GO:0019843">
    <property type="term" value="F:rRNA binding"/>
    <property type="evidence" value="ECO:0007669"/>
    <property type="project" value="UniProtKB-UniRule"/>
</dbReference>
<evidence type="ECO:0000313" key="7">
    <source>
        <dbReference type="EMBL" id="OGZ18466.1"/>
    </source>
</evidence>
<keyword evidence="5" id="KW-0699">rRNA-binding</keyword>
<dbReference type="Gene3D" id="3.30.1490.10">
    <property type="match status" value="1"/>
</dbReference>
<dbReference type="GO" id="GO:0005840">
    <property type="term" value="C:ribosome"/>
    <property type="evidence" value="ECO:0007669"/>
    <property type="project" value="UniProtKB-KW"/>
</dbReference>
<evidence type="ECO:0000256" key="6">
    <source>
        <dbReference type="RuleBase" id="RU003660"/>
    </source>
</evidence>
<dbReference type="HAMAP" id="MF_01302_B">
    <property type="entry name" value="Ribosomal_uS8_B"/>
    <property type="match status" value="1"/>
</dbReference>
<dbReference type="InterPro" id="IPR035987">
    <property type="entry name" value="Ribosomal_uS8_sf"/>
</dbReference>
<dbReference type="SUPFAM" id="SSF56047">
    <property type="entry name" value="Ribosomal protein S8"/>
    <property type="match status" value="1"/>
</dbReference>
<dbReference type="Proteomes" id="UP000176662">
    <property type="component" value="Unassembled WGS sequence"/>
</dbReference>
<dbReference type="GO" id="GO:1990904">
    <property type="term" value="C:ribonucleoprotein complex"/>
    <property type="evidence" value="ECO:0007669"/>
    <property type="project" value="UniProtKB-KW"/>
</dbReference>
<comment type="caution">
    <text evidence="7">The sequence shown here is derived from an EMBL/GenBank/DDBJ whole genome shotgun (WGS) entry which is preliminary data.</text>
</comment>
<evidence type="ECO:0000256" key="1">
    <source>
        <dbReference type="ARBA" id="ARBA00006471"/>
    </source>
</evidence>
<dbReference type="PROSITE" id="PS00053">
    <property type="entry name" value="RIBOSOMAL_S8"/>
    <property type="match status" value="1"/>
</dbReference>
<evidence type="ECO:0000256" key="2">
    <source>
        <dbReference type="ARBA" id="ARBA00022980"/>
    </source>
</evidence>
<gene>
    <name evidence="5" type="primary">rpsH</name>
    <name evidence="7" type="ORF">A2Z68_00185</name>
</gene>
<evidence type="ECO:0000256" key="3">
    <source>
        <dbReference type="ARBA" id="ARBA00023274"/>
    </source>
</evidence>
<dbReference type="EMBL" id="MHLX01000035">
    <property type="protein sequence ID" value="OGZ18466.1"/>
    <property type="molecule type" value="Genomic_DNA"/>
</dbReference>
<evidence type="ECO:0000313" key="8">
    <source>
        <dbReference type="Proteomes" id="UP000176662"/>
    </source>
</evidence>
<dbReference type="NCBIfam" id="NF001109">
    <property type="entry name" value="PRK00136.1"/>
    <property type="match status" value="1"/>
</dbReference>
<keyword evidence="3 5" id="KW-0687">Ribonucleoprotein</keyword>